<dbReference type="Proteomes" id="UP001169006">
    <property type="component" value="Unassembled WGS sequence"/>
</dbReference>
<protein>
    <submittedName>
        <fullName evidence="3">GH116 family glycosyl-hydrolase</fullName>
        <ecNumber evidence="3">3.2.1.-</ecNumber>
    </submittedName>
</protein>
<keyword evidence="4" id="KW-1185">Reference proteome</keyword>
<dbReference type="PANTHER" id="PTHR12654:SF0">
    <property type="entry name" value="NON-LYSOSOMAL GLUCOSYLCERAMIDASE"/>
    <property type="match status" value="1"/>
</dbReference>
<dbReference type="InterPro" id="IPR006775">
    <property type="entry name" value="GH116_catalytic"/>
</dbReference>
<evidence type="ECO:0000259" key="1">
    <source>
        <dbReference type="Pfam" id="PF04685"/>
    </source>
</evidence>
<organism evidence="3 4">
    <name type="scientific">Rhizobium oryzicola</name>
    <dbReference type="NCBI Taxonomy" id="1232668"/>
    <lineage>
        <taxon>Bacteria</taxon>
        <taxon>Pseudomonadati</taxon>
        <taxon>Pseudomonadota</taxon>
        <taxon>Alphaproteobacteria</taxon>
        <taxon>Hyphomicrobiales</taxon>
        <taxon>Rhizobiaceae</taxon>
        <taxon>Rhizobium/Agrobacterium group</taxon>
        <taxon>Rhizobium</taxon>
    </lineage>
</organism>
<comment type="caution">
    <text evidence="3">The sequence shown here is derived from an EMBL/GenBank/DDBJ whole genome shotgun (WGS) entry which is preliminary data.</text>
</comment>
<reference evidence="3" key="1">
    <citation type="journal article" date="2015" name="Int. J. Syst. Evol. Microbiol.">
        <title>Rhizobium oryzicola sp. nov., potential plant-growth-promoting endophytic bacteria isolated from rice roots.</title>
        <authorList>
            <person name="Zhang X.X."/>
            <person name="Gao J.S."/>
            <person name="Cao Y.H."/>
            <person name="Sheirdil R.A."/>
            <person name="Wang X.C."/>
            <person name="Zhang L."/>
        </authorList>
    </citation>
    <scope>NUCLEOTIDE SEQUENCE</scope>
    <source>
        <strain evidence="3">05753</strain>
    </source>
</reference>
<feature type="domain" description="Glycosyl-hydrolase family 116 catalytic region" evidence="1">
    <location>
        <begin position="472"/>
        <end position="680"/>
    </location>
</feature>
<dbReference type="InterPro" id="IPR008928">
    <property type="entry name" value="6-hairpin_glycosidase_sf"/>
</dbReference>
<dbReference type="PANTHER" id="PTHR12654">
    <property type="entry name" value="BILE ACID BETA-GLUCOSIDASE-RELATED"/>
    <property type="match status" value="1"/>
</dbReference>
<dbReference type="EMBL" id="JAUKWQ010000023">
    <property type="protein sequence ID" value="MDO1585690.1"/>
    <property type="molecule type" value="Genomic_DNA"/>
</dbReference>
<dbReference type="Gene3D" id="1.50.10.10">
    <property type="match status" value="1"/>
</dbReference>
<sequence>MDQRQQSFDTMRDSAPFEYHGERQKEISFPLGGIGTGSIGLSGGGRLIDWEVLNRPAKGITNGLSHFAVKAERAGEVVDARILNGPYRGNRTGDFPADTSRNFGFGARRDSLAGMPHFANNTFTGKFPVAELGFTQNSFPGTVELTAFNPFIPMNDRDSSMPVAMFEIRFTNTTPDPLTYTAVGVLGHGLPPPTRAALVGRDGMLGVKAYRDECERDQPDFAEFVLATDCPDADRQAHLFRGHWFDALEVYWNELAAPGRFAPREYKTSDTAGGMGRNRDSSLAAGRLELAPGASGTVRFVIAWYAPVFRKYWVTPLWHFRQTSAAKGQWKNWYATEWASAEDIAFEALARWDALKADTMRFRDALYDSTLPSAVIDAAGANLSILKSPTTLRLESGAFYGWEGCHPTAGSCEGSCTHVWNYQQALPFLFPALERSMRELDYQYNMNASGGMSFRLSLPLGTNFTTERPCADGQFGNAIKVYRDWKLSGDDAWLKRLWPDVRRGIEYAWSPDNPDHWDPDRTGVLSGRQHHTLDMELFGPNSWLTSFYLGALKAGAEMAMAVGEVDAAEEFRRVFEKGRSWVDENLFNGSYYTQKIDISDSSILERYAKEELSTGVLGDSVMDLYWSAEHRQIKYQLGDGCLIDQVLGQWHATLYGLGDILDPDKTSRSLDAIHRHNFKPALGEIYNPCRVFGMYDEAGTVIATWPDPKTKPAVPVPYAQETMHGMEYGRVANFSG</sequence>
<keyword evidence="3" id="KW-0326">Glycosidase</keyword>
<gene>
    <name evidence="3" type="ORF">Q2T52_26695</name>
</gene>
<dbReference type="InterPro" id="IPR052566">
    <property type="entry name" value="Non-lysos_glucosylceramidase"/>
</dbReference>
<dbReference type="SUPFAM" id="SSF48208">
    <property type="entry name" value="Six-hairpin glycosidases"/>
    <property type="match status" value="1"/>
</dbReference>
<accession>A0ABT8T4K4</accession>
<name>A0ABT8T4K4_9HYPH</name>
<keyword evidence="3" id="KW-0378">Hydrolase</keyword>
<dbReference type="Pfam" id="PF12215">
    <property type="entry name" value="Glyco_hydr_116N"/>
    <property type="match status" value="1"/>
</dbReference>
<dbReference type="GO" id="GO:0016798">
    <property type="term" value="F:hydrolase activity, acting on glycosyl bonds"/>
    <property type="evidence" value="ECO:0007669"/>
    <property type="project" value="UniProtKB-KW"/>
</dbReference>
<proteinExistence type="predicted"/>
<dbReference type="InterPro" id="IPR024462">
    <property type="entry name" value="GH116_N"/>
</dbReference>
<evidence type="ECO:0000313" key="4">
    <source>
        <dbReference type="Proteomes" id="UP001169006"/>
    </source>
</evidence>
<feature type="domain" description="Glycosyl-hydrolase family 116 N-terminal" evidence="2">
    <location>
        <begin position="29"/>
        <end position="353"/>
    </location>
</feature>
<dbReference type="EC" id="3.2.1.-" evidence="3"/>
<reference evidence="3" key="2">
    <citation type="submission" date="2023-07" db="EMBL/GenBank/DDBJ databases">
        <authorList>
            <person name="Sun H."/>
        </authorList>
    </citation>
    <scope>NUCLEOTIDE SEQUENCE</scope>
    <source>
        <strain evidence="3">05753</strain>
    </source>
</reference>
<evidence type="ECO:0000313" key="3">
    <source>
        <dbReference type="EMBL" id="MDO1585690.1"/>
    </source>
</evidence>
<dbReference type="RefSeq" id="WP_288972392.1">
    <property type="nucleotide sequence ID" value="NZ_JAUKWQ010000023.1"/>
</dbReference>
<dbReference type="Pfam" id="PF04685">
    <property type="entry name" value="DUF608"/>
    <property type="match status" value="1"/>
</dbReference>
<evidence type="ECO:0000259" key="2">
    <source>
        <dbReference type="Pfam" id="PF12215"/>
    </source>
</evidence>
<dbReference type="InterPro" id="IPR012341">
    <property type="entry name" value="6hp_glycosidase-like_sf"/>
</dbReference>